<organism evidence="2 3">
    <name type="scientific">Hungatella hathewayi</name>
    <dbReference type="NCBI Taxonomy" id="154046"/>
    <lineage>
        <taxon>Bacteria</taxon>
        <taxon>Bacillati</taxon>
        <taxon>Bacillota</taxon>
        <taxon>Clostridia</taxon>
        <taxon>Lachnospirales</taxon>
        <taxon>Lachnospiraceae</taxon>
        <taxon>Hungatella</taxon>
    </lineage>
</organism>
<reference evidence="2 3" key="1">
    <citation type="submission" date="2015-09" db="EMBL/GenBank/DDBJ databases">
        <authorList>
            <consortium name="Pathogen Informatics"/>
        </authorList>
    </citation>
    <scope>NUCLEOTIDE SEQUENCE [LARGE SCALE GENOMIC DNA]</scope>
    <source>
        <strain evidence="2 3">2789STDY5608850</strain>
    </source>
</reference>
<dbReference type="Proteomes" id="UP000095651">
    <property type="component" value="Unassembled WGS sequence"/>
</dbReference>
<evidence type="ECO:0000313" key="3">
    <source>
        <dbReference type="Proteomes" id="UP000095651"/>
    </source>
</evidence>
<dbReference type="RefSeq" id="WP_055654200.1">
    <property type="nucleotide sequence ID" value="NZ_CABIXC010000003.1"/>
</dbReference>
<dbReference type="SUPFAM" id="SSF54593">
    <property type="entry name" value="Glyoxalase/Bleomycin resistance protein/Dihydroxybiphenyl dioxygenase"/>
    <property type="match status" value="1"/>
</dbReference>
<dbReference type="Gene3D" id="3.10.180.10">
    <property type="entry name" value="2,3-Dihydroxybiphenyl 1,2-Dioxygenase, domain 1"/>
    <property type="match status" value="1"/>
</dbReference>
<accession>A0A174BU88</accession>
<dbReference type="PROSITE" id="PS51819">
    <property type="entry name" value="VOC"/>
    <property type="match status" value="1"/>
</dbReference>
<dbReference type="Pfam" id="PF12681">
    <property type="entry name" value="Glyoxalase_2"/>
    <property type="match status" value="1"/>
</dbReference>
<sequence length="157" mass="18229">MKYVCTVISVADISAARKFYEELFGLEVYQDYGRNIAFTCGLALQQDFDWLVSIPKEKVLKKSNNAEIVFEEQDFDGFLNKLKAYSNIEYLGEVIEHSWGQRVIRFYDLDEHLIEVGEDMQMVVKRFLASGMTMEEVSTKMDVSIEDLTKLLNNEKK</sequence>
<dbReference type="InterPro" id="IPR037523">
    <property type="entry name" value="VOC_core"/>
</dbReference>
<proteinExistence type="predicted"/>
<dbReference type="InterPro" id="IPR029068">
    <property type="entry name" value="Glyas_Bleomycin-R_OHBP_Dase"/>
</dbReference>
<evidence type="ECO:0000313" key="2">
    <source>
        <dbReference type="EMBL" id="CUO04203.1"/>
    </source>
</evidence>
<evidence type="ECO:0000259" key="1">
    <source>
        <dbReference type="PROSITE" id="PS51819"/>
    </source>
</evidence>
<dbReference type="AlphaFoldDB" id="A0A174BU88"/>
<name>A0A174BU88_9FIRM</name>
<dbReference type="InterPro" id="IPR025870">
    <property type="entry name" value="Glyoxalase-like_dom"/>
</dbReference>
<gene>
    <name evidence="2" type="ORF">ERS852407_01720</name>
</gene>
<dbReference type="EMBL" id="CYZE01000003">
    <property type="protein sequence ID" value="CUO04203.1"/>
    <property type="molecule type" value="Genomic_DNA"/>
</dbReference>
<feature type="domain" description="VOC" evidence="1">
    <location>
        <begin position="2"/>
        <end position="119"/>
    </location>
</feature>
<protein>
    <submittedName>
        <fullName evidence="2">Glyoxalase</fullName>
    </submittedName>
</protein>